<evidence type="ECO:0000313" key="2">
    <source>
        <dbReference type="EMBL" id="PRO73196.1"/>
    </source>
</evidence>
<evidence type="ECO:0000313" key="4">
    <source>
        <dbReference type="EMBL" id="PRO73222.1"/>
    </source>
</evidence>
<protein>
    <submittedName>
        <fullName evidence="2">IS5/IS1182 family transposase</fullName>
    </submittedName>
</protein>
<name>A0A2S9V9Q2_9ALTE</name>
<dbReference type="GO" id="GO:0003677">
    <property type="term" value="F:DNA binding"/>
    <property type="evidence" value="ECO:0007669"/>
    <property type="project" value="InterPro"/>
</dbReference>
<dbReference type="PANTHER" id="PTHR35604">
    <property type="entry name" value="TRANSPOSASE INSH FOR INSERTION SEQUENCE ELEMENT IS5A-RELATED"/>
    <property type="match status" value="1"/>
</dbReference>
<accession>A0A2S9V9Q2</accession>
<dbReference type="OrthoDB" id="9774608at2"/>
<dbReference type="AlphaFoldDB" id="A0A2S9V9Q2"/>
<gene>
    <name evidence="4" type="ORF">C6Y40_12605</name>
    <name evidence="3" type="ORF">C6Y40_12625</name>
    <name evidence="2" type="ORF">C6Y40_12640</name>
</gene>
<comment type="caution">
    <text evidence="2">The sequence shown here is derived from an EMBL/GenBank/DDBJ whole genome shotgun (WGS) entry which is preliminary data.</text>
</comment>
<dbReference type="InterPro" id="IPR002559">
    <property type="entry name" value="Transposase_11"/>
</dbReference>
<dbReference type="Proteomes" id="UP000238949">
    <property type="component" value="Unassembled WGS sequence"/>
</dbReference>
<dbReference type="RefSeq" id="WP_146129565.1">
    <property type="nucleotide sequence ID" value="NZ_PVNP01000137.1"/>
</dbReference>
<dbReference type="GO" id="GO:0004803">
    <property type="term" value="F:transposase activity"/>
    <property type="evidence" value="ECO:0007669"/>
    <property type="project" value="InterPro"/>
</dbReference>
<keyword evidence="5" id="KW-1185">Reference proteome</keyword>
<dbReference type="PANTHER" id="PTHR35604:SF2">
    <property type="entry name" value="TRANSPOSASE INSH FOR INSERTION SEQUENCE ELEMENT IS5A-RELATED"/>
    <property type="match status" value="1"/>
</dbReference>
<proteinExistence type="predicted"/>
<sequence>RAKVEHPFRIIKCQFGFIKARYKGLMKNDSQLAMLFTLANLFKVDQMLRRQPRSI</sequence>
<dbReference type="EMBL" id="PVNP01000139">
    <property type="protein sequence ID" value="PRO73196.1"/>
    <property type="molecule type" value="Genomic_DNA"/>
</dbReference>
<reference evidence="5" key="2">
    <citation type="journal article" date="2020" name="Int. J. Syst. Evol. Microbiol.">
        <title>Alteromonas alba sp. nov., a marine bacterium isolated from the seawater of the West Pacific Ocean.</title>
        <authorList>
            <person name="Sun C."/>
            <person name="Wu Y.-H."/>
            <person name="Xamxidin M."/>
            <person name="Cheng H."/>
            <person name="Xu X.-W."/>
        </authorList>
    </citation>
    <scope>NUCLEOTIDE SEQUENCE [LARGE SCALE GENOMIC DNA]</scope>
    <source>
        <strain evidence="5">190</strain>
    </source>
</reference>
<dbReference type="EMBL" id="PVNP01000137">
    <property type="protein sequence ID" value="PRO73222.1"/>
    <property type="molecule type" value="Genomic_DNA"/>
</dbReference>
<reference evidence="2" key="1">
    <citation type="journal article" date="2018" name="Int. J. Syst. Evol. Microbiol.">
        <title>Alteromonas alba sp. nov., a marine bacterium isolated from the seawater of the West Pacific Ocean.</title>
        <authorList>
            <person name="Sun C."/>
            <person name="Wu Y.-H."/>
            <person name="Xamxidin M."/>
            <person name="Cheng H."/>
            <person name="Xu X.-W."/>
        </authorList>
    </citation>
    <scope>NUCLEOTIDE SEQUENCE [LARGE SCALE GENOMIC DNA]</scope>
    <source>
        <strain evidence="2">190</strain>
    </source>
</reference>
<feature type="domain" description="Transposase IS4-like" evidence="1">
    <location>
        <begin position="1"/>
        <end position="41"/>
    </location>
</feature>
<organism evidence="2 5">
    <name type="scientific">Alteromonas alba</name>
    <dbReference type="NCBI Taxonomy" id="2079529"/>
    <lineage>
        <taxon>Bacteria</taxon>
        <taxon>Pseudomonadati</taxon>
        <taxon>Pseudomonadota</taxon>
        <taxon>Gammaproteobacteria</taxon>
        <taxon>Alteromonadales</taxon>
        <taxon>Alteromonadaceae</taxon>
        <taxon>Alteromonas/Salinimonas group</taxon>
        <taxon>Alteromonas</taxon>
    </lineage>
</organism>
<evidence type="ECO:0000259" key="1">
    <source>
        <dbReference type="Pfam" id="PF01609"/>
    </source>
</evidence>
<dbReference type="Pfam" id="PF01609">
    <property type="entry name" value="DDE_Tnp_1"/>
    <property type="match status" value="1"/>
</dbReference>
<dbReference type="EMBL" id="PVNP01000138">
    <property type="protein sequence ID" value="PRO73219.1"/>
    <property type="molecule type" value="Genomic_DNA"/>
</dbReference>
<evidence type="ECO:0000313" key="5">
    <source>
        <dbReference type="Proteomes" id="UP000238949"/>
    </source>
</evidence>
<feature type="non-terminal residue" evidence="2">
    <location>
        <position position="1"/>
    </location>
</feature>
<dbReference type="GO" id="GO:0006313">
    <property type="term" value="P:DNA transposition"/>
    <property type="evidence" value="ECO:0007669"/>
    <property type="project" value="InterPro"/>
</dbReference>
<evidence type="ECO:0000313" key="3">
    <source>
        <dbReference type="EMBL" id="PRO73219.1"/>
    </source>
</evidence>